<evidence type="ECO:0000313" key="5">
    <source>
        <dbReference type="Proteomes" id="UP000619536"/>
    </source>
</evidence>
<evidence type="ECO:0000256" key="1">
    <source>
        <dbReference type="SAM" id="MobiDB-lite"/>
    </source>
</evidence>
<feature type="compositionally biased region" description="Basic and acidic residues" evidence="1">
    <location>
        <begin position="93"/>
        <end position="115"/>
    </location>
</feature>
<feature type="transmembrane region" description="Helical" evidence="2">
    <location>
        <begin position="182"/>
        <end position="201"/>
    </location>
</feature>
<accession>A0A8J3ALT1</accession>
<dbReference type="Proteomes" id="UP000619536">
    <property type="component" value="Unassembled WGS sequence"/>
</dbReference>
<gene>
    <name evidence="4" type="ORF">GCM10007377_14070</name>
</gene>
<keyword evidence="2" id="KW-0812">Transmembrane</keyword>
<reference evidence="4" key="2">
    <citation type="submission" date="2020-09" db="EMBL/GenBank/DDBJ databases">
        <authorList>
            <person name="Sun Q."/>
            <person name="Sedlacek I."/>
        </authorList>
    </citation>
    <scope>NUCLEOTIDE SEQUENCE</scope>
    <source>
        <strain evidence="4">CCM 8606</strain>
    </source>
</reference>
<protein>
    <recommendedName>
        <fullName evidence="3">DUF3566 domain-containing protein</fullName>
    </recommendedName>
</protein>
<evidence type="ECO:0000259" key="3">
    <source>
        <dbReference type="Pfam" id="PF12089"/>
    </source>
</evidence>
<keyword evidence="2" id="KW-1133">Transmembrane helix</keyword>
<dbReference type="Pfam" id="PF12089">
    <property type="entry name" value="DUF3566"/>
    <property type="match status" value="1"/>
</dbReference>
<feature type="domain" description="DUF3566" evidence="3">
    <location>
        <begin position="117"/>
        <end position="233"/>
    </location>
</feature>
<feature type="compositionally biased region" description="Polar residues" evidence="1">
    <location>
        <begin position="73"/>
        <end position="82"/>
    </location>
</feature>
<feature type="transmembrane region" description="Helical" evidence="2">
    <location>
        <begin position="208"/>
        <end position="231"/>
    </location>
</feature>
<sequence length="234" mass="24897">MSEEQDNEQARSESISDSNEHAHQGRTVASGSASLNFDADAIAQHAQVHTPQQDEQSQESDAEQQEVHPNRVVRQTASQPQPVSFKPAGAEADAPHKGKGFDGSSRDKGKSEVPRARRMKLSVTHVDPWSVTKVSFLLSIALGVIQLVAVALVWVLLNSIGLFDNITQLVSTTGLDSGNMDIGSLFSLGTVLSATTIFSIVEIVLLTVLATIGAFLYNIVSALVGGVHVTLGDD</sequence>
<feature type="transmembrane region" description="Helical" evidence="2">
    <location>
        <begin position="136"/>
        <end position="162"/>
    </location>
</feature>
<keyword evidence="5" id="KW-1185">Reference proteome</keyword>
<proteinExistence type="predicted"/>
<dbReference type="EMBL" id="BMDH01000004">
    <property type="protein sequence ID" value="GGI15069.1"/>
    <property type="molecule type" value="Genomic_DNA"/>
</dbReference>
<dbReference type="InterPro" id="IPR021949">
    <property type="entry name" value="DUF3566_TM"/>
</dbReference>
<dbReference type="AlphaFoldDB" id="A0A8J3ALT1"/>
<comment type="caution">
    <text evidence="4">The sequence shown here is derived from an EMBL/GenBank/DDBJ whole genome shotgun (WGS) entry which is preliminary data.</text>
</comment>
<evidence type="ECO:0000256" key="2">
    <source>
        <dbReference type="SAM" id="Phobius"/>
    </source>
</evidence>
<evidence type="ECO:0000313" key="4">
    <source>
        <dbReference type="EMBL" id="GGI15069.1"/>
    </source>
</evidence>
<name>A0A8J3ALT1_9BIFI</name>
<keyword evidence="2" id="KW-0472">Membrane</keyword>
<reference evidence="4" key="1">
    <citation type="journal article" date="2014" name="Int. J. Syst. Evol. Microbiol.">
        <title>Complete genome sequence of Corynebacterium casei LMG S-19264T (=DSM 44701T), isolated from a smear-ripened cheese.</title>
        <authorList>
            <consortium name="US DOE Joint Genome Institute (JGI-PGF)"/>
            <person name="Walter F."/>
            <person name="Albersmeier A."/>
            <person name="Kalinowski J."/>
            <person name="Ruckert C."/>
        </authorList>
    </citation>
    <scope>NUCLEOTIDE SEQUENCE</scope>
    <source>
        <strain evidence="4">CCM 8606</strain>
    </source>
</reference>
<feature type="region of interest" description="Disordered" evidence="1">
    <location>
        <begin position="1"/>
        <end position="116"/>
    </location>
</feature>
<organism evidence="4 5">
    <name type="scientific">Galliscardovia ingluviei</name>
    <dbReference type="NCBI Taxonomy" id="1769422"/>
    <lineage>
        <taxon>Bacteria</taxon>
        <taxon>Bacillati</taxon>
        <taxon>Actinomycetota</taxon>
        <taxon>Actinomycetes</taxon>
        <taxon>Bifidobacteriales</taxon>
        <taxon>Bifidobacteriaceae</taxon>
        <taxon>Galliscardovia</taxon>
    </lineage>
</organism>